<proteinExistence type="predicted"/>
<comment type="caution">
    <text evidence="1">The sequence shown here is derived from an EMBL/GenBank/DDBJ whole genome shotgun (WGS) entry which is preliminary data.</text>
</comment>
<name>A0ABV5P5S9_STRCM</name>
<protein>
    <submittedName>
        <fullName evidence="1">Uncharacterized protein</fullName>
    </submittedName>
</protein>
<gene>
    <name evidence="1" type="ORF">ACFFTU_00930</name>
</gene>
<dbReference type="RefSeq" id="WP_345219264.1">
    <property type="nucleotide sequence ID" value="NZ_BAAAXE010000002.1"/>
</dbReference>
<dbReference type="Proteomes" id="UP001589718">
    <property type="component" value="Unassembled WGS sequence"/>
</dbReference>
<keyword evidence="2" id="KW-1185">Reference proteome</keyword>
<dbReference type="EMBL" id="JBHMCR010000001">
    <property type="protein sequence ID" value="MFB9518522.1"/>
    <property type="molecule type" value="Genomic_DNA"/>
</dbReference>
<sequence length="73" mass="7659">MHQNGQGGAEAANIEESLHAVAVRRGVGLLPVSVAAQHPDPDIPYLPMTGVLPAVPTYASPRSNPHPFGRALR</sequence>
<accession>A0ABV5P5S9</accession>
<evidence type="ECO:0000313" key="2">
    <source>
        <dbReference type="Proteomes" id="UP001589718"/>
    </source>
</evidence>
<evidence type="ECO:0000313" key="1">
    <source>
        <dbReference type="EMBL" id="MFB9518522.1"/>
    </source>
</evidence>
<reference evidence="1 2" key="1">
    <citation type="submission" date="2024-09" db="EMBL/GenBank/DDBJ databases">
        <authorList>
            <person name="Sun Q."/>
            <person name="Mori K."/>
        </authorList>
    </citation>
    <scope>NUCLEOTIDE SEQUENCE [LARGE SCALE GENOMIC DNA]</scope>
    <source>
        <strain evidence="1 2">JCM 4362</strain>
    </source>
</reference>
<organism evidence="1 2">
    <name type="scientific">Streptomyces cremeus</name>
    <dbReference type="NCBI Taxonomy" id="66881"/>
    <lineage>
        <taxon>Bacteria</taxon>
        <taxon>Bacillati</taxon>
        <taxon>Actinomycetota</taxon>
        <taxon>Actinomycetes</taxon>
        <taxon>Kitasatosporales</taxon>
        <taxon>Streptomycetaceae</taxon>
        <taxon>Streptomyces</taxon>
    </lineage>
</organism>